<evidence type="ECO:0000256" key="6">
    <source>
        <dbReference type="ARBA" id="ARBA00023125"/>
    </source>
</evidence>
<keyword evidence="7 9" id="KW-0233">DNA recombination</keyword>
<organism evidence="12 13">
    <name type="scientific">Longicatena caecimuris</name>
    <dbReference type="NCBI Taxonomy" id="1796635"/>
    <lineage>
        <taxon>Bacteria</taxon>
        <taxon>Bacillati</taxon>
        <taxon>Bacillota</taxon>
        <taxon>Erysipelotrichia</taxon>
        <taxon>Erysipelotrichales</taxon>
        <taxon>Erysipelotrichaceae</taxon>
        <taxon>Longicatena</taxon>
    </lineage>
</organism>
<accession>A0A4R3TM67</accession>
<keyword evidence="8 9" id="KW-0131">Cell cycle</keyword>
<feature type="active site" evidence="9">
    <location>
        <position position="151"/>
    </location>
</feature>
<evidence type="ECO:0000256" key="3">
    <source>
        <dbReference type="ARBA" id="ARBA00022618"/>
    </source>
</evidence>
<feature type="active site" evidence="9">
    <location>
        <position position="175"/>
    </location>
</feature>
<comment type="subunit">
    <text evidence="9">Forms a cyclic heterotetrameric complex composed of two molecules of XerC and two molecules of XerD.</text>
</comment>
<gene>
    <name evidence="9" type="primary">xerC</name>
    <name evidence="12" type="ORF">EDD61_101263</name>
</gene>
<evidence type="ECO:0000256" key="5">
    <source>
        <dbReference type="ARBA" id="ARBA00022908"/>
    </source>
</evidence>
<dbReference type="PROSITE" id="PS51898">
    <property type="entry name" value="TYR_RECOMBINASE"/>
    <property type="match status" value="1"/>
</dbReference>
<evidence type="ECO:0000256" key="8">
    <source>
        <dbReference type="ARBA" id="ARBA00023306"/>
    </source>
</evidence>
<keyword evidence="4 9" id="KW-0159">Chromosome partition</keyword>
<comment type="subcellular location">
    <subcellularLocation>
        <location evidence="1 9">Cytoplasm</location>
    </subcellularLocation>
</comment>
<dbReference type="GO" id="GO:0005737">
    <property type="term" value="C:cytoplasm"/>
    <property type="evidence" value="ECO:0007669"/>
    <property type="project" value="UniProtKB-SubCell"/>
</dbReference>
<feature type="active site" evidence="9">
    <location>
        <position position="272"/>
    </location>
</feature>
<dbReference type="GO" id="GO:0006313">
    <property type="term" value="P:DNA transposition"/>
    <property type="evidence" value="ECO:0007669"/>
    <property type="project" value="UniProtKB-UniRule"/>
</dbReference>
<keyword evidence="13" id="KW-1185">Reference proteome</keyword>
<dbReference type="GO" id="GO:0003677">
    <property type="term" value="F:DNA binding"/>
    <property type="evidence" value="ECO:0007669"/>
    <property type="project" value="UniProtKB-UniRule"/>
</dbReference>
<dbReference type="InterPro" id="IPR050090">
    <property type="entry name" value="Tyrosine_recombinase_XerCD"/>
</dbReference>
<feature type="active site" evidence="9">
    <location>
        <position position="246"/>
    </location>
</feature>
<keyword evidence="3 9" id="KW-0132">Cell division</keyword>
<sequence length="305" mass="35673">MESYLTRFLDYLDTVNSGSAHTKDAYQRDITEFLDFLKSENIMSLDDVDRIIVMNYVSHLRERDGRQGTMKNATVARKLSSLRSYYRYLNEYVGVQNNPFLYFKAPKQTRRIPEFLFYDEIALFLASFDLHEAVDVRDRALFELMYASGLRVSEAVNLRLSDIDFHDNILHIVGKGDKQRLVPFYDLAKERLVDYIEHVRPKWVNTLQHEYVFVNQKGKPLTSRGVQYRMELAAKKCHLHLHIHPHMFRHSFATHLLDNGADLRVVQELLGHASLSTTQIYVHVTQDRLKSAYEHAHPRAGKENT</sequence>
<comment type="similarity">
    <text evidence="9">Belongs to the 'phage' integrase family. XerC subfamily.</text>
</comment>
<comment type="caution">
    <text evidence="12">The sequence shown here is derived from an EMBL/GenBank/DDBJ whole genome shotgun (WGS) entry which is preliminary data.</text>
</comment>
<evidence type="ECO:0000256" key="1">
    <source>
        <dbReference type="ARBA" id="ARBA00004496"/>
    </source>
</evidence>
<dbReference type="SUPFAM" id="SSF56349">
    <property type="entry name" value="DNA breaking-rejoining enzymes"/>
    <property type="match status" value="1"/>
</dbReference>
<feature type="active site" description="O-(3'-phospho-DNA)-tyrosine intermediate" evidence="9">
    <location>
        <position position="281"/>
    </location>
</feature>
<dbReference type="HAMAP" id="MF_01808">
    <property type="entry name" value="Recomb_XerC_XerD"/>
    <property type="match status" value="1"/>
</dbReference>
<protein>
    <recommendedName>
        <fullName evidence="9">Tyrosine recombinase XerC</fullName>
    </recommendedName>
</protein>
<dbReference type="InterPro" id="IPR002104">
    <property type="entry name" value="Integrase_catalytic"/>
</dbReference>
<comment type="function">
    <text evidence="9">Site-specific tyrosine recombinase, which acts by catalyzing the cutting and rejoining of the recombining DNA molecules. The XerC-XerD complex is essential to convert dimers of the bacterial chromosome into monomers to permit their segregation at cell division. It also contributes to the segregational stability of plasmids.</text>
</comment>
<dbReference type="InterPro" id="IPR044068">
    <property type="entry name" value="CB"/>
</dbReference>
<feature type="active site" evidence="9">
    <location>
        <position position="249"/>
    </location>
</feature>
<dbReference type="PANTHER" id="PTHR30349:SF41">
    <property type="entry name" value="INTEGRASE_RECOMBINASE PROTEIN MJ0367-RELATED"/>
    <property type="match status" value="1"/>
</dbReference>
<dbReference type="Gene3D" id="1.10.150.130">
    <property type="match status" value="1"/>
</dbReference>
<dbReference type="CDD" id="cd00798">
    <property type="entry name" value="INT_XerDC_C"/>
    <property type="match status" value="1"/>
</dbReference>
<dbReference type="GO" id="GO:0009037">
    <property type="term" value="F:tyrosine-based site-specific recombinase activity"/>
    <property type="evidence" value="ECO:0007669"/>
    <property type="project" value="UniProtKB-UniRule"/>
</dbReference>
<evidence type="ECO:0000259" key="11">
    <source>
        <dbReference type="PROSITE" id="PS51900"/>
    </source>
</evidence>
<dbReference type="Pfam" id="PF00589">
    <property type="entry name" value="Phage_integrase"/>
    <property type="match status" value="1"/>
</dbReference>
<dbReference type="EMBL" id="SMBP01000001">
    <property type="protein sequence ID" value="TCU63609.1"/>
    <property type="molecule type" value="Genomic_DNA"/>
</dbReference>
<reference evidence="12 13" key="1">
    <citation type="submission" date="2019-03" db="EMBL/GenBank/DDBJ databases">
        <title>Genomic Encyclopedia of Type Strains, Phase IV (KMG-IV): sequencing the most valuable type-strain genomes for metagenomic binning, comparative biology and taxonomic classification.</title>
        <authorList>
            <person name="Goeker M."/>
        </authorList>
    </citation>
    <scope>NUCLEOTIDE SEQUENCE [LARGE SCALE GENOMIC DNA]</scope>
    <source>
        <strain evidence="12 13">DSM 29481</strain>
    </source>
</reference>
<dbReference type="Pfam" id="PF02899">
    <property type="entry name" value="Phage_int_SAM_1"/>
    <property type="match status" value="1"/>
</dbReference>
<keyword evidence="2 9" id="KW-0963">Cytoplasm</keyword>
<evidence type="ECO:0000256" key="4">
    <source>
        <dbReference type="ARBA" id="ARBA00022829"/>
    </source>
</evidence>
<evidence type="ECO:0000313" key="12">
    <source>
        <dbReference type="EMBL" id="TCU63609.1"/>
    </source>
</evidence>
<evidence type="ECO:0000256" key="7">
    <source>
        <dbReference type="ARBA" id="ARBA00023172"/>
    </source>
</evidence>
<evidence type="ECO:0000256" key="9">
    <source>
        <dbReference type="HAMAP-Rule" id="MF_01808"/>
    </source>
</evidence>
<dbReference type="GO" id="GO:0007059">
    <property type="term" value="P:chromosome segregation"/>
    <property type="evidence" value="ECO:0007669"/>
    <property type="project" value="UniProtKB-UniRule"/>
</dbReference>
<dbReference type="NCBIfam" id="NF040815">
    <property type="entry name" value="recomb_XerA_Arch"/>
    <property type="match status" value="1"/>
</dbReference>
<dbReference type="AlphaFoldDB" id="A0A4R3TM67"/>
<name>A0A4R3TM67_9FIRM</name>
<dbReference type="RefSeq" id="WP_008688647.1">
    <property type="nucleotide sequence ID" value="NZ_AP024510.1"/>
</dbReference>
<dbReference type="Gene3D" id="1.10.443.10">
    <property type="entry name" value="Intergrase catalytic core"/>
    <property type="match status" value="1"/>
</dbReference>
<dbReference type="InterPro" id="IPR011010">
    <property type="entry name" value="DNA_brk_join_enz"/>
</dbReference>
<keyword evidence="6 9" id="KW-0238">DNA-binding</keyword>
<feature type="domain" description="Core-binding (CB)" evidence="11">
    <location>
        <begin position="1"/>
        <end position="90"/>
    </location>
</feature>
<evidence type="ECO:0000313" key="13">
    <source>
        <dbReference type="Proteomes" id="UP000295773"/>
    </source>
</evidence>
<dbReference type="NCBIfam" id="NF001399">
    <property type="entry name" value="PRK00283.1"/>
    <property type="match status" value="1"/>
</dbReference>
<dbReference type="InterPro" id="IPR023009">
    <property type="entry name" value="Tyrosine_recombinase_XerC/XerD"/>
</dbReference>
<dbReference type="Proteomes" id="UP000295773">
    <property type="component" value="Unassembled WGS sequence"/>
</dbReference>
<dbReference type="InterPro" id="IPR010998">
    <property type="entry name" value="Integrase_recombinase_N"/>
</dbReference>
<dbReference type="PANTHER" id="PTHR30349">
    <property type="entry name" value="PHAGE INTEGRASE-RELATED"/>
    <property type="match status" value="1"/>
</dbReference>
<dbReference type="InterPro" id="IPR013762">
    <property type="entry name" value="Integrase-like_cat_sf"/>
</dbReference>
<dbReference type="PROSITE" id="PS51900">
    <property type="entry name" value="CB"/>
    <property type="match status" value="1"/>
</dbReference>
<dbReference type="GO" id="GO:0051301">
    <property type="term" value="P:cell division"/>
    <property type="evidence" value="ECO:0007669"/>
    <property type="project" value="UniProtKB-KW"/>
</dbReference>
<dbReference type="InterPro" id="IPR004107">
    <property type="entry name" value="Integrase_SAM-like_N"/>
</dbReference>
<evidence type="ECO:0000259" key="10">
    <source>
        <dbReference type="PROSITE" id="PS51898"/>
    </source>
</evidence>
<keyword evidence="5 9" id="KW-0229">DNA integration</keyword>
<dbReference type="GeneID" id="73795535"/>
<evidence type="ECO:0000256" key="2">
    <source>
        <dbReference type="ARBA" id="ARBA00022490"/>
    </source>
</evidence>
<feature type="domain" description="Tyr recombinase" evidence="10">
    <location>
        <begin position="111"/>
        <end position="294"/>
    </location>
</feature>
<proteinExistence type="inferred from homology"/>